<evidence type="ECO:0000313" key="3">
    <source>
        <dbReference type="Proteomes" id="UP001497497"/>
    </source>
</evidence>
<dbReference type="Proteomes" id="UP001497497">
    <property type="component" value="Unassembled WGS sequence"/>
</dbReference>
<reference evidence="2 3" key="1">
    <citation type="submission" date="2024-04" db="EMBL/GenBank/DDBJ databases">
        <authorList>
            <consortium name="Genoscope - CEA"/>
            <person name="William W."/>
        </authorList>
    </citation>
    <scope>NUCLEOTIDE SEQUENCE [LARGE SCALE GENOMIC DNA]</scope>
</reference>
<accession>A0AAV2IGH3</accession>
<feature type="non-terminal residue" evidence="2">
    <location>
        <position position="203"/>
    </location>
</feature>
<organism evidence="2 3">
    <name type="scientific">Lymnaea stagnalis</name>
    <name type="common">Great pond snail</name>
    <name type="synonym">Helix stagnalis</name>
    <dbReference type="NCBI Taxonomy" id="6523"/>
    <lineage>
        <taxon>Eukaryota</taxon>
        <taxon>Metazoa</taxon>
        <taxon>Spiralia</taxon>
        <taxon>Lophotrochozoa</taxon>
        <taxon>Mollusca</taxon>
        <taxon>Gastropoda</taxon>
        <taxon>Heterobranchia</taxon>
        <taxon>Euthyneura</taxon>
        <taxon>Panpulmonata</taxon>
        <taxon>Hygrophila</taxon>
        <taxon>Lymnaeoidea</taxon>
        <taxon>Lymnaeidae</taxon>
        <taxon>Lymnaea</taxon>
    </lineage>
</organism>
<dbReference type="EMBL" id="CAXITT010000735">
    <property type="protein sequence ID" value="CAL1545793.1"/>
    <property type="molecule type" value="Genomic_DNA"/>
</dbReference>
<keyword evidence="3" id="KW-1185">Reference proteome</keyword>
<feature type="compositionally biased region" description="Polar residues" evidence="1">
    <location>
        <begin position="11"/>
        <end position="21"/>
    </location>
</feature>
<name>A0AAV2IGH3_LYMST</name>
<evidence type="ECO:0000256" key="1">
    <source>
        <dbReference type="SAM" id="MobiDB-lite"/>
    </source>
</evidence>
<feature type="region of interest" description="Disordered" evidence="1">
    <location>
        <begin position="1"/>
        <end position="21"/>
    </location>
</feature>
<sequence>HSWSHSRSDGKQMSSKLNTSVGTNVHDTTLITINSEASGPVARHTAAGFKPLQVMTLRHHDISLRASHSSASTSGYDEPEEVKNVMARTKVSPQKVKTNNRSLSKIADFPPKTCLPPAFTGNRFEPVSVGQTKTHPVNQTEKGVKNQSFRTRAMLTIGEKDMSRSVIKCQIDANPGKHRSHCGVQNQHSRKLVRRALWSTKKL</sequence>
<comment type="caution">
    <text evidence="2">The sequence shown here is derived from an EMBL/GenBank/DDBJ whole genome shotgun (WGS) entry which is preliminary data.</text>
</comment>
<gene>
    <name evidence="2" type="ORF">GSLYS_00019170001</name>
</gene>
<dbReference type="AlphaFoldDB" id="A0AAV2IGH3"/>
<feature type="non-terminal residue" evidence="2">
    <location>
        <position position="1"/>
    </location>
</feature>
<evidence type="ECO:0000313" key="2">
    <source>
        <dbReference type="EMBL" id="CAL1545793.1"/>
    </source>
</evidence>
<feature type="compositionally biased region" description="Basic and acidic residues" evidence="1">
    <location>
        <begin position="1"/>
        <end position="10"/>
    </location>
</feature>
<proteinExistence type="predicted"/>
<protein>
    <submittedName>
        <fullName evidence="2">Uncharacterized protein</fullName>
    </submittedName>
</protein>